<dbReference type="Proteomes" id="UP000053477">
    <property type="component" value="Unassembled WGS sequence"/>
</dbReference>
<evidence type="ECO:0000313" key="2">
    <source>
        <dbReference type="EMBL" id="KLO13179.1"/>
    </source>
</evidence>
<protein>
    <submittedName>
        <fullName evidence="2">Uncharacterized protein</fullName>
    </submittedName>
</protein>
<evidence type="ECO:0000313" key="3">
    <source>
        <dbReference type="Proteomes" id="UP000053477"/>
    </source>
</evidence>
<feature type="compositionally biased region" description="Basic and acidic residues" evidence="1">
    <location>
        <begin position="173"/>
        <end position="184"/>
    </location>
</feature>
<gene>
    <name evidence="2" type="ORF">SCHPADRAFT_904479</name>
</gene>
<organism evidence="2 3">
    <name type="scientific">Schizopora paradoxa</name>
    <dbReference type="NCBI Taxonomy" id="27342"/>
    <lineage>
        <taxon>Eukaryota</taxon>
        <taxon>Fungi</taxon>
        <taxon>Dikarya</taxon>
        <taxon>Basidiomycota</taxon>
        <taxon>Agaricomycotina</taxon>
        <taxon>Agaricomycetes</taxon>
        <taxon>Hymenochaetales</taxon>
        <taxon>Schizoporaceae</taxon>
        <taxon>Schizopora</taxon>
    </lineage>
</organism>
<keyword evidence="3" id="KW-1185">Reference proteome</keyword>
<dbReference type="InParanoid" id="A0A0H2RMS4"/>
<sequence length="184" mass="20317">MASCWLVARWLAVDLDSTPPTRSLSGESAGSSSSLLSRARAVYITGPLQRTRYAVALRAHFTSLLLYVCRRRSAGACTLYSRRPLFVDLCVGLPRACVDDRQSSIVKTLNDGYQQASSGSQPTNESGRTAHSAYHGRRSPRPRTTADSEPAPPHRIRSPLPSHLFRDATANRSAREEKKKIKKH</sequence>
<feature type="compositionally biased region" description="Polar residues" evidence="1">
    <location>
        <begin position="111"/>
        <end position="129"/>
    </location>
</feature>
<evidence type="ECO:0000256" key="1">
    <source>
        <dbReference type="SAM" id="MobiDB-lite"/>
    </source>
</evidence>
<accession>A0A0H2RMS4</accession>
<dbReference type="EMBL" id="KQ085964">
    <property type="protein sequence ID" value="KLO13179.1"/>
    <property type="molecule type" value="Genomic_DNA"/>
</dbReference>
<reference evidence="2 3" key="1">
    <citation type="submission" date="2015-04" db="EMBL/GenBank/DDBJ databases">
        <title>Complete genome sequence of Schizopora paradoxa KUC8140, a cosmopolitan wood degrader in East Asia.</title>
        <authorList>
            <consortium name="DOE Joint Genome Institute"/>
            <person name="Min B."/>
            <person name="Park H."/>
            <person name="Jang Y."/>
            <person name="Kim J.-J."/>
            <person name="Kim K.H."/>
            <person name="Pangilinan J."/>
            <person name="Lipzen A."/>
            <person name="Riley R."/>
            <person name="Grigoriev I.V."/>
            <person name="Spatafora J.W."/>
            <person name="Choi I.-G."/>
        </authorList>
    </citation>
    <scope>NUCLEOTIDE SEQUENCE [LARGE SCALE GENOMIC DNA]</scope>
    <source>
        <strain evidence="2 3">KUC8140</strain>
    </source>
</reference>
<proteinExistence type="predicted"/>
<name>A0A0H2RMS4_9AGAM</name>
<dbReference type="AlphaFoldDB" id="A0A0H2RMS4"/>
<feature type="region of interest" description="Disordered" evidence="1">
    <location>
        <begin position="111"/>
        <end position="184"/>
    </location>
</feature>